<reference evidence="14" key="1">
    <citation type="submission" date="2016-11" db="EMBL/GenBank/DDBJ databases">
        <title>The genome of Nicotiana attenuata.</title>
        <authorList>
            <person name="Xu S."/>
            <person name="Brockmoeller T."/>
            <person name="Gaquerel E."/>
            <person name="Navarro A."/>
            <person name="Kuhl H."/>
            <person name="Gase K."/>
            <person name="Ling Z."/>
            <person name="Zhou W."/>
            <person name="Kreitzer C."/>
            <person name="Stanke M."/>
            <person name="Tang H."/>
            <person name="Lyons E."/>
            <person name="Pandey P."/>
            <person name="Pandey S.P."/>
            <person name="Timmermann B."/>
            <person name="Baldwin I.T."/>
        </authorList>
    </citation>
    <scope>NUCLEOTIDE SEQUENCE [LARGE SCALE GENOMIC DNA]</scope>
    <source>
        <strain evidence="14">UT</strain>
    </source>
</reference>
<evidence type="ECO:0000256" key="10">
    <source>
        <dbReference type="ARBA" id="ARBA00023295"/>
    </source>
</evidence>
<evidence type="ECO:0000259" key="13">
    <source>
        <dbReference type="PROSITE" id="PS51068"/>
    </source>
</evidence>
<evidence type="ECO:0000256" key="8">
    <source>
        <dbReference type="ARBA" id="ARBA00023239"/>
    </source>
</evidence>
<evidence type="ECO:0000256" key="6">
    <source>
        <dbReference type="ARBA" id="ARBA00023125"/>
    </source>
</evidence>
<dbReference type="AlphaFoldDB" id="A0A1J6IK63"/>
<dbReference type="OMA" id="EKFPEHW"/>
<dbReference type="SMR" id="A0A1J6IK63"/>
<keyword evidence="9" id="KW-0511">Multifunctional enzyme</keyword>
<dbReference type="Proteomes" id="UP000187609">
    <property type="component" value="Unassembled WGS sequence"/>
</dbReference>
<dbReference type="GO" id="GO:0008270">
    <property type="term" value="F:zinc ion binding"/>
    <property type="evidence" value="ECO:0007669"/>
    <property type="project" value="InterPro"/>
</dbReference>
<feature type="compositionally biased region" description="Basic residues" evidence="12">
    <location>
        <begin position="417"/>
        <end position="429"/>
    </location>
</feature>
<comment type="catalytic activity">
    <reaction evidence="1">
        <text>Hydrolysis of DNA containing ring-opened 7-methylguanine residues, releasing 2,6-diamino-4-hydroxy-5-(N-methyl)formamidopyrimidine.</text>
        <dbReference type="EC" id="3.2.2.23"/>
    </reaction>
</comment>
<evidence type="ECO:0000256" key="4">
    <source>
        <dbReference type="ARBA" id="ARBA00022763"/>
    </source>
</evidence>
<dbReference type="EMBL" id="MJEQ01037185">
    <property type="protein sequence ID" value="OIT05114.1"/>
    <property type="molecule type" value="Genomic_DNA"/>
</dbReference>
<feature type="compositionally biased region" description="Acidic residues" evidence="12">
    <location>
        <begin position="344"/>
        <end position="353"/>
    </location>
</feature>
<feature type="compositionally biased region" description="Acidic residues" evidence="12">
    <location>
        <begin position="393"/>
        <end position="408"/>
    </location>
</feature>
<evidence type="ECO:0000256" key="9">
    <source>
        <dbReference type="ARBA" id="ARBA00023268"/>
    </source>
</evidence>
<name>A0A1J6IK63_NICAT</name>
<dbReference type="GO" id="GO:0005634">
    <property type="term" value="C:nucleus"/>
    <property type="evidence" value="ECO:0007669"/>
    <property type="project" value="TreeGrafter"/>
</dbReference>
<evidence type="ECO:0000256" key="12">
    <source>
        <dbReference type="SAM" id="MobiDB-lite"/>
    </source>
</evidence>
<dbReference type="Pfam" id="PF01149">
    <property type="entry name" value="Fapy_DNA_glyco"/>
    <property type="match status" value="1"/>
</dbReference>
<feature type="compositionally biased region" description="Basic residues" evidence="12">
    <location>
        <begin position="437"/>
        <end position="446"/>
    </location>
</feature>
<dbReference type="Gene3D" id="3.20.190.10">
    <property type="entry name" value="MutM-like, N-terminal"/>
    <property type="match status" value="1"/>
</dbReference>
<dbReference type="GeneID" id="109223890"/>
<dbReference type="InterPro" id="IPR049332">
    <property type="entry name" value="Fpg-like_C"/>
</dbReference>
<proteinExistence type="inferred from homology"/>
<organism evidence="14 15">
    <name type="scientific">Nicotiana attenuata</name>
    <name type="common">Coyote tobacco</name>
    <dbReference type="NCBI Taxonomy" id="49451"/>
    <lineage>
        <taxon>Eukaryota</taxon>
        <taxon>Viridiplantae</taxon>
        <taxon>Streptophyta</taxon>
        <taxon>Embryophyta</taxon>
        <taxon>Tracheophyta</taxon>
        <taxon>Spermatophyta</taxon>
        <taxon>Magnoliopsida</taxon>
        <taxon>eudicotyledons</taxon>
        <taxon>Gunneridae</taxon>
        <taxon>Pentapetalae</taxon>
        <taxon>asterids</taxon>
        <taxon>lamiids</taxon>
        <taxon>Solanales</taxon>
        <taxon>Solanaceae</taxon>
        <taxon>Nicotianoideae</taxon>
        <taxon>Nicotianeae</taxon>
        <taxon>Nicotiana</taxon>
    </lineage>
</organism>
<dbReference type="GO" id="GO:0006284">
    <property type="term" value="P:base-excision repair"/>
    <property type="evidence" value="ECO:0007669"/>
    <property type="project" value="InterPro"/>
</dbReference>
<dbReference type="GO" id="GO:0003684">
    <property type="term" value="F:damaged DNA binding"/>
    <property type="evidence" value="ECO:0007669"/>
    <property type="project" value="InterPro"/>
</dbReference>
<dbReference type="Gramene" id="OIT05114">
    <property type="protein sequence ID" value="OIT05114"/>
    <property type="gene ID" value="A4A49_24084"/>
</dbReference>
<dbReference type="InterPro" id="IPR035937">
    <property type="entry name" value="FPG_N"/>
</dbReference>
<comment type="similarity">
    <text evidence="2">Belongs to the FPG family.</text>
</comment>
<dbReference type="STRING" id="49451.A0A1J6IK63"/>
<dbReference type="SMART" id="SM00898">
    <property type="entry name" value="Fapy_DNA_glyco"/>
    <property type="match status" value="1"/>
</dbReference>
<dbReference type="PROSITE" id="PS51068">
    <property type="entry name" value="FPG_CAT"/>
    <property type="match status" value="1"/>
</dbReference>
<dbReference type="InterPro" id="IPR015886">
    <property type="entry name" value="H2TH_FPG"/>
</dbReference>
<accession>A0A1J6IK63</accession>
<evidence type="ECO:0000256" key="2">
    <source>
        <dbReference type="ARBA" id="ARBA00009409"/>
    </source>
</evidence>
<evidence type="ECO:0000256" key="5">
    <source>
        <dbReference type="ARBA" id="ARBA00022801"/>
    </source>
</evidence>
<keyword evidence="7" id="KW-0234">DNA repair</keyword>
<feature type="region of interest" description="Disordered" evidence="12">
    <location>
        <begin position="282"/>
        <end position="446"/>
    </location>
</feature>
<dbReference type="PANTHER" id="PTHR22993">
    <property type="entry name" value="FORMAMIDOPYRIMIDINE-DNA GLYCOSYLASE"/>
    <property type="match status" value="1"/>
</dbReference>
<feature type="compositionally biased region" description="Basic and acidic residues" evidence="12">
    <location>
        <begin position="354"/>
        <end position="364"/>
    </location>
</feature>
<evidence type="ECO:0000313" key="15">
    <source>
        <dbReference type="Proteomes" id="UP000187609"/>
    </source>
</evidence>
<comment type="subunit">
    <text evidence="3">Monomer.</text>
</comment>
<dbReference type="InterPro" id="IPR020629">
    <property type="entry name" value="FPG_Glyclase"/>
</dbReference>
<keyword evidence="6" id="KW-0238">DNA-binding</keyword>
<protein>
    <submittedName>
        <fullName evidence="14">Formamidopyrimidine-dna glycosylase</fullName>
    </submittedName>
</protein>
<dbReference type="FunFam" id="3.20.190.10:FF:000004">
    <property type="entry name" value="Putative Formamidopyrimidine-DNA glycosylase"/>
    <property type="match status" value="1"/>
</dbReference>
<evidence type="ECO:0000256" key="3">
    <source>
        <dbReference type="ARBA" id="ARBA00011245"/>
    </source>
</evidence>
<keyword evidence="5" id="KW-0378">Hydrolase</keyword>
<gene>
    <name evidence="14" type="primary">FPG1</name>
    <name evidence="14" type="ORF">A4A49_24084</name>
</gene>
<dbReference type="InterPro" id="IPR010979">
    <property type="entry name" value="Ribosomal_uS13-like_H2TH"/>
</dbReference>
<dbReference type="Pfam" id="PF06831">
    <property type="entry name" value="H2TH"/>
    <property type="match status" value="1"/>
</dbReference>
<comment type="caution">
    <text evidence="14">The sequence shown here is derived from an EMBL/GenBank/DDBJ whole genome shotgun (WGS) entry which is preliminary data.</text>
</comment>
<dbReference type="Gene3D" id="1.10.8.50">
    <property type="match status" value="1"/>
</dbReference>
<keyword evidence="8" id="KW-0456">Lyase</keyword>
<dbReference type="GO" id="GO:0008534">
    <property type="term" value="F:oxidized purine nucleobase lesion DNA N-glycosylase activity"/>
    <property type="evidence" value="ECO:0007669"/>
    <property type="project" value="UniProtKB-EC"/>
</dbReference>
<sequence>MPELPEVEAARRAIEDHCIGKKIVKAIIADDPKVIDGVSPDDFRASLEGKTIVAAYRKGKNMWIELDSSPFPTFQFGMAGAIYIKGVAVTKYKRSAVKDDDEWPSKYSKVFLELDDGLELSFTDKRRFARVRLLKNPVSVPPISELGPDALLEPMTVDEFYKAFSKKKIGVKALLLDQSFISGIGNWIADEVLYQARIHPMQTASIISKEDCATLLKCINEVVEKAAEVGADNSQYPSSWIFHSREKKPGKAFVDGKKIEFITAGGRTSAFVPDLQKIVGAESAKAAGKRQQGKVKRVKHNDSDGEDEEPEIEEAEAGKSKGKQRGTDNKRASTNKKLKGSNGDNDENDNDNDEGLKNPSEKAKHSGSSKGKGGNQEKKARANMAAKRKLEESGDDEDDDGSEGDDDNEGGKDRKLSSKTKSKGKKTTKRTAEPRQTRNKLSNKQK</sequence>
<comment type="catalytic activity">
    <reaction evidence="11">
        <text>2'-deoxyribonucleotide-(2'-deoxyribose 5'-phosphate)-2'-deoxyribonucleotide-DNA = a 3'-end 2'-deoxyribonucleotide-(2,3-dehydro-2,3-deoxyribose 5'-phosphate)-DNA + a 5'-end 5'-phospho-2'-deoxyribonucleoside-DNA + H(+)</text>
        <dbReference type="Rhea" id="RHEA:66592"/>
        <dbReference type="Rhea" id="RHEA-COMP:13180"/>
        <dbReference type="Rhea" id="RHEA-COMP:16897"/>
        <dbReference type="Rhea" id="RHEA-COMP:17067"/>
        <dbReference type="ChEBI" id="CHEBI:15378"/>
        <dbReference type="ChEBI" id="CHEBI:136412"/>
        <dbReference type="ChEBI" id="CHEBI:157695"/>
        <dbReference type="ChEBI" id="CHEBI:167181"/>
        <dbReference type="EC" id="4.2.99.18"/>
    </reaction>
</comment>
<keyword evidence="4" id="KW-0227">DNA damage</keyword>
<dbReference type="OrthoDB" id="444592at2759"/>
<feature type="compositionally biased region" description="Basic residues" evidence="12">
    <location>
        <begin position="287"/>
        <end position="299"/>
    </location>
</feature>
<dbReference type="KEGG" id="nau:109223890"/>
<evidence type="ECO:0000313" key="14">
    <source>
        <dbReference type="EMBL" id="OIT05114.1"/>
    </source>
</evidence>
<feature type="compositionally biased region" description="Acidic residues" evidence="12">
    <location>
        <begin position="304"/>
        <end position="315"/>
    </location>
</feature>
<dbReference type="SUPFAM" id="SSF46946">
    <property type="entry name" value="S13-like H2TH domain"/>
    <property type="match status" value="1"/>
</dbReference>
<evidence type="ECO:0000256" key="1">
    <source>
        <dbReference type="ARBA" id="ARBA00001668"/>
    </source>
</evidence>
<dbReference type="Pfam" id="PF21218">
    <property type="entry name" value="Fpg-like_C"/>
    <property type="match status" value="1"/>
</dbReference>
<dbReference type="FunFam" id="1.10.8.50:FF:000009">
    <property type="entry name" value="Formamidopyrimidine-DNA glycosylase"/>
    <property type="match status" value="1"/>
</dbReference>
<dbReference type="SUPFAM" id="SSF81624">
    <property type="entry name" value="N-terminal domain of MutM-like DNA repair proteins"/>
    <property type="match status" value="1"/>
</dbReference>
<dbReference type="CDD" id="cd08972">
    <property type="entry name" value="PF_Nei_N"/>
    <property type="match status" value="1"/>
</dbReference>
<keyword evidence="15" id="KW-1185">Reference proteome</keyword>
<evidence type="ECO:0000256" key="7">
    <source>
        <dbReference type="ARBA" id="ARBA00023204"/>
    </source>
</evidence>
<dbReference type="PANTHER" id="PTHR22993:SF9">
    <property type="entry name" value="FORMAMIDOPYRIMIDINE-DNA GLYCOSYLASE"/>
    <property type="match status" value="1"/>
</dbReference>
<dbReference type="SMART" id="SM01232">
    <property type="entry name" value="H2TH"/>
    <property type="match status" value="1"/>
</dbReference>
<feature type="domain" description="Formamidopyrimidine-DNA glycosylase catalytic" evidence="13">
    <location>
        <begin position="2"/>
        <end position="129"/>
    </location>
</feature>
<evidence type="ECO:0000256" key="11">
    <source>
        <dbReference type="ARBA" id="ARBA00044632"/>
    </source>
</evidence>
<dbReference type="GO" id="GO:0140078">
    <property type="term" value="F:class I DNA-(apurinic or apyrimidinic site) endonuclease activity"/>
    <property type="evidence" value="ECO:0007669"/>
    <property type="project" value="UniProtKB-EC"/>
</dbReference>
<dbReference type="NCBIfam" id="TIGR00577">
    <property type="entry name" value="fpg"/>
    <property type="match status" value="1"/>
</dbReference>
<keyword evidence="10" id="KW-0326">Glycosidase</keyword>
<dbReference type="InterPro" id="IPR012319">
    <property type="entry name" value="FPG_cat"/>
</dbReference>